<organism evidence="1 2">
    <name type="scientific">Desulfoscipio geothermicus DSM 3669</name>
    <dbReference type="NCBI Taxonomy" id="1121426"/>
    <lineage>
        <taxon>Bacteria</taxon>
        <taxon>Bacillati</taxon>
        <taxon>Bacillota</taxon>
        <taxon>Clostridia</taxon>
        <taxon>Eubacteriales</taxon>
        <taxon>Desulfallaceae</taxon>
        <taxon>Desulfoscipio</taxon>
    </lineage>
</organism>
<evidence type="ECO:0000313" key="2">
    <source>
        <dbReference type="Proteomes" id="UP000199584"/>
    </source>
</evidence>
<keyword evidence="2" id="KW-1185">Reference proteome</keyword>
<dbReference type="STRING" id="39060.SAMN05660706_1145"/>
<reference evidence="2" key="1">
    <citation type="submission" date="2016-10" db="EMBL/GenBank/DDBJ databases">
        <authorList>
            <person name="Varghese N."/>
            <person name="Submissions S."/>
        </authorList>
    </citation>
    <scope>NUCLEOTIDE SEQUENCE [LARGE SCALE GENOMIC DNA]</scope>
    <source>
        <strain evidence="2">DSM 3669</strain>
    </source>
</reference>
<gene>
    <name evidence="1" type="ORF">SAMN05660706_1145</name>
</gene>
<evidence type="ECO:0000313" key="1">
    <source>
        <dbReference type="EMBL" id="SFR06902.1"/>
    </source>
</evidence>
<proteinExistence type="predicted"/>
<sequence length="60" mass="6997">MPKRIVSRKSSGRKIVIKIKGNSISTKFETKEARIKRRLKAFRSLVGLWEGKDTSFFDNR</sequence>
<dbReference type="Proteomes" id="UP000199584">
    <property type="component" value="Unassembled WGS sequence"/>
</dbReference>
<dbReference type="AlphaFoldDB" id="A0A1I6DNF7"/>
<protein>
    <submittedName>
        <fullName evidence="1">Uncharacterized protein</fullName>
    </submittedName>
</protein>
<dbReference type="EMBL" id="FOYM01000014">
    <property type="protein sequence ID" value="SFR06902.1"/>
    <property type="molecule type" value="Genomic_DNA"/>
</dbReference>
<accession>A0A1I6DNF7</accession>
<name>A0A1I6DNF7_9FIRM</name>